<organism evidence="1 2">
    <name type="scientific">Ceriporiopsis subvermispora (strain B)</name>
    <name type="common">White-rot fungus</name>
    <name type="synonym">Gelatoporia subvermispora</name>
    <dbReference type="NCBI Taxonomy" id="914234"/>
    <lineage>
        <taxon>Eukaryota</taxon>
        <taxon>Fungi</taxon>
        <taxon>Dikarya</taxon>
        <taxon>Basidiomycota</taxon>
        <taxon>Agaricomycotina</taxon>
        <taxon>Agaricomycetes</taxon>
        <taxon>Polyporales</taxon>
        <taxon>Gelatoporiaceae</taxon>
        <taxon>Gelatoporia</taxon>
    </lineage>
</organism>
<protein>
    <recommendedName>
        <fullName evidence="3">Reverse transcriptase Ty1/copia-type domain-containing protein</fullName>
    </recommendedName>
</protein>
<keyword evidence="2" id="KW-1185">Reference proteome</keyword>
<dbReference type="Proteomes" id="UP000016930">
    <property type="component" value="Unassembled WGS sequence"/>
</dbReference>
<sequence length="54" mass="6241">KEAIQNKLVKLEEAGTWKLVEKLTEVNIVGSKWVLRKKKNTTGEIKKYKALLIM</sequence>
<evidence type="ECO:0008006" key="3">
    <source>
        <dbReference type="Google" id="ProtNLM"/>
    </source>
</evidence>
<dbReference type="OrthoDB" id="3059190at2759"/>
<gene>
    <name evidence="1" type="ORF">CERSUDRAFT_57267</name>
</gene>
<evidence type="ECO:0000313" key="1">
    <source>
        <dbReference type="EMBL" id="EMD33063.1"/>
    </source>
</evidence>
<reference evidence="1 2" key="1">
    <citation type="journal article" date="2012" name="Proc. Natl. Acad. Sci. U.S.A.">
        <title>Comparative genomics of Ceriporiopsis subvermispora and Phanerochaete chrysosporium provide insight into selective ligninolysis.</title>
        <authorList>
            <person name="Fernandez-Fueyo E."/>
            <person name="Ruiz-Duenas F.J."/>
            <person name="Ferreira P."/>
            <person name="Floudas D."/>
            <person name="Hibbett D.S."/>
            <person name="Canessa P."/>
            <person name="Larrondo L.F."/>
            <person name="James T.Y."/>
            <person name="Seelenfreund D."/>
            <person name="Lobos S."/>
            <person name="Polanco R."/>
            <person name="Tello M."/>
            <person name="Honda Y."/>
            <person name="Watanabe T."/>
            <person name="Watanabe T."/>
            <person name="Ryu J.S."/>
            <person name="Kubicek C.P."/>
            <person name="Schmoll M."/>
            <person name="Gaskell J."/>
            <person name="Hammel K.E."/>
            <person name="St John F.J."/>
            <person name="Vanden Wymelenberg A."/>
            <person name="Sabat G."/>
            <person name="Splinter BonDurant S."/>
            <person name="Syed K."/>
            <person name="Yadav J.S."/>
            <person name="Doddapaneni H."/>
            <person name="Subramanian V."/>
            <person name="Lavin J.L."/>
            <person name="Oguiza J.A."/>
            <person name="Perez G."/>
            <person name="Pisabarro A.G."/>
            <person name="Ramirez L."/>
            <person name="Santoyo F."/>
            <person name="Master E."/>
            <person name="Coutinho P.M."/>
            <person name="Henrissat B."/>
            <person name="Lombard V."/>
            <person name="Magnuson J.K."/>
            <person name="Kuees U."/>
            <person name="Hori C."/>
            <person name="Igarashi K."/>
            <person name="Samejima M."/>
            <person name="Held B.W."/>
            <person name="Barry K.W."/>
            <person name="LaButti K.M."/>
            <person name="Lapidus A."/>
            <person name="Lindquist E.A."/>
            <person name="Lucas S.M."/>
            <person name="Riley R."/>
            <person name="Salamov A.A."/>
            <person name="Hoffmeister D."/>
            <person name="Schwenk D."/>
            <person name="Hadar Y."/>
            <person name="Yarden O."/>
            <person name="de Vries R.P."/>
            <person name="Wiebenga A."/>
            <person name="Stenlid J."/>
            <person name="Eastwood D."/>
            <person name="Grigoriev I.V."/>
            <person name="Berka R.M."/>
            <person name="Blanchette R.A."/>
            <person name="Kersten P."/>
            <person name="Martinez A.T."/>
            <person name="Vicuna R."/>
            <person name="Cullen D."/>
        </authorList>
    </citation>
    <scope>NUCLEOTIDE SEQUENCE [LARGE SCALE GENOMIC DNA]</scope>
    <source>
        <strain evidence="1 2">B</strain>
    </source>
</reference>
<name>M2Q899_CERS8</name>
<dbReference type="HOGENOM" id="CLU_201512_1_0_1"/>
<feature type="non-terminal residue" evidence="1">
    <location>
        <position position="1"/>
    </location>
</feature>
<evidence type="ECO:0000313" key="2">
    <source>
        <dbReference type="Proteomes" id="UP000016930"/>
    </source>
</evidence>
<accession>M2Q899</accession>
<dbReference type="AlphaFoldDB" id="M2Q899"/>
<dbReference type="EMBL" id="KB445807">
    <property type="protein sequence ID" value="EMD33063.1"/>
    <property type="molecule type" value="Genomic_DNA"/>
</dbReference>
<proteinExistence type="predicted"/>